<reference evidence="5 6" key="1">
    <citation type="submission" date="2018-06" db="EMBL/GenBank/DDBJ databases">
        <title>A transcriptomic atlas of mushroom development highlights an independent origin of complex multicellularity.</title>
        <authorList>
            <consortium name="DOE Joint Genome Institute"/>
            <person name="Krizsan K."/>
            <person name="Almasi E."/>
            <person name="Merenyi Z."/>
            <person name="Sahu N."/>
            <person name="Viragh M."/>
            <person name="Koszo T."/>
            <person name="Mondo S."/>
            <person name="Kiss B."/>
            <person name="Balint B."/>
            <person name="Kues U."/>
            <person name="Barry K."/>
            <person name="Hegedus J.C."/>
            <person name="Henrissat B."/>
            <person name="Johnson J."/>
            <person name="Lipzen A."/>
            <person name="Ohm R."/>
            <person name="Nagy I."/>
            <person name="Pangilinan J."/>
            <person name="Yan J."/>
            <person name="Xiong Y."/>
            <person name="Grigoriev I.V."/>
            <person name="Hibbett D.S."/>
            <person name="Nagy L.G."/>
        </authorList>
    </citation>
    <scope>NUCLEOTIDE SEQUENCE [LARGE SCALE GENOMIC DNA]</scope>
    <source>
        <strain evidence="5 6">SZMC22713</strain>
    </source>
</reference>
<dbReference type="InterPro" id="IPR045379">
    <property type="entry name" value="Crinkler_N"/>
</dbReference>
<dbReference type="STRING" id="50990.A0A4Y7Q0E8"/>
<dbReference type="GO" id="GO:0005576">
    <property type="term" value="C:extracellular region"/>
    <property type="evidence" value="ECO:0007669"/>
    <property type="project" value="UniProtKB-SubCell"/>
</dbReference>
<keyword evidence="3" id="KW-0964">Secreted</keyword>
<sequence>MTDIIVDVDLWCFILGDKEPFPVSVPIDKSIGALKKLVWEEGKNSILKGFDAKDLTIHTLNVEVLVKPPGTIAERIAEQFLVRRETTDPVSTTFPSPVRDRQDILHFVAVRPFVPTHVRQLSPEEGLSLRTETVSRLYTILKQYKIIHARGTPGVGKTTLRRLIHRHIRSCEPHSMVFLPSSWPSGPSSIVDELNERLMAIDPEYPNRPWDDPAFILFDEAQDTYVDGMLWNILFKDIQSYPYYVVLFCSYGSPSDRVVDHRIGTPLDLDDESRVSLLPTHCSPGLLLTEAEYVEVVDRFYPSMNLARDLRETIFLWTAGYVGAVRGVLEMISRFPDRKALRQGAVVDLAEFDRNCPPSKFHDMLRGPAFKRGLPKGVELSKPPIMAVVKRLLLDGAIEIQSGQECDALRSCHSNGWVISSLVGSKALPPFLRYEFPSPLHISWVSHMTTWTNQPLPFADAFELVVTALLRFRPSQLSLPPRRIGPGPDPPPEAQYQQELYRGLHEAANGNVIVSPEFASSKGALVAGRIDFFVPQVKWGIEVTRDGSRLQEHSDRFQPQGAYGSWLGTLDMNDYILLDCRRNKPRDTHTGIPNLYHAVFGPQFSEVTVYNNNLDIVHETTGLLEHHYE</sequence>
<comment type="subcellular location">
    <subcellularLocation>
        <location evidence="1">Host cell</location>
    </subcellularLocation>
    <subcellularLocation>
        <location evidence="2">Secreted</location>
    </subcellularLocation>
</comment>
<accession>A0A4Y7Q0E8</accession>
<keyword evidence="6" id="KW-1185">Reference proteome</keyword>
<gene>
    <name evidence="5" type="ORF">BD410DRAFT_375058</name>
</gene>
<evidence type="ECO:0000256" key="2">
    <source>
        <dbReference type="ARBA" id="ARBA00004613"/>
    </source>
</evidence>
<feature type="domain" description="Crinkler effector protein N-terminal" evidence="4">
    <location>
        <begin position="8"/>
        <end position="61"/>
    </location>
</feature>
<dbReference type="SUPFAM" id="SSF52540">
    <property type="entry name" value="P-loop containing nucleoside triphosphate hydrolases"/>
    <property type="match status" value="1"/>
</dbReference>
<dbReference type="VEuPathDB" id="FungiDB:BD410DRAFT_375058"/>
<evidence type="ECO:0000259" key="4">
    <source>
        <dbReference type="Pfam" id="PF20147"/>
    </source>
</evidence>
<dbReference type="AlphaFoldDB" id="A0A4Y7Q0E8"/>
<dbReference type="Proteomes" id="UP000294933">
    <property type="component" value="Unassembled WGS sequence"/>
</dbReference>
<dbReference type="GO" id="GO:0043657">
    <property type="term" value="C:host cell"/>
    <property type="evidence" value="ECO:0007669"/>
    <property type="project" value="UniProtKB-SubCell"/>
</dbReference>
<proteinExistence type="predicted"/>
<name>A0A4Y7Q0E8_9AGAM</name>
<evidence type="ECO:0000256" key="1">
    <source>
        <dbReference type="ARBA" id="ARBA00004340"/>
    </source>
</evidence>
<dbReference type="EMBL" id="ML170189">
    <property type="protein sequence ID" value="TDL20270.1"/>
    <property type="molecule type" value="Genomic_DNA"/>
</dbReference>
<protein>
    <recommendedName>
        <fullName evidence="4">Crinkler effector protein N-terminal domain-containing protein</fullName>
    </recommendedName>
</protein>
<evidence type="ECO:0000313" key="6">
    <source>
        <dbReference type="Proteomes" id="UP000294933"/>
    </source>
</evidence>
<dbReference type="OrthoDB" id="5424500at2759"/>
<evidence type="ECO:0000313" key="5">
    <source>
        <dbReference type="EMBL" id="TDL20270.1"/>
    </source>
</evidence>
<evidence type="ECO:0000256" key="3">
    <source>
        <dbReference type="ARBA" id="ARBA00022525"/>
    </source>
</evidence>
<dbReference type="Pfam" id="PF20147">
    <property type="entry name" value="Crinkler"/>
    <property type="match status" value="1"/>
</dbReference>
<organism evidence="5 6">
    <name type="scientific">Rickenella mellea</name>
    <dbReference type="NCBI Taxonomy" id="50990"/>
    <lineage>
        <taxon>Eukaryota</taxon>
        <taxon>Fungi</taxon>
        <taxon>Dikarya</taxon>
        <taxon>Basidiomycota</taxon>
        <taxon>Agaricomycotina</taxon>
        <taxon>Agaricomycetes</taxon>
        <taxon>Hymenochaetales</taxon>
        <taxon>Rickenellaceae</taxon>
        <taxon>Rickenella</taxon>
    </lineage>
</organism>
<dbReference type="InterPro" id="IPR027417">
    <property type="entry name" value="P-loop_NTPase"/>
</dbReference>